<keyword evidence="8" id="KW-0449">Lipoprotein</keyword>
<dbReference type="GO" id="GO:1904263">
    <property type="term" value="P:positive regulation of TORC1 signaling"/>
    <property type="evidence" value="ECO:0007669"/>
    <property type="project" value="EnsemblFungi"/>
</dbReference>
<dbReference type="PROSITE" id="PS51421">
    <property type="entry name" value="RAS"/>
    <property type="match status" value="1"/>
</dbReference>
<dbReference type="GO" id="GO:1905589">
    <property type="term" value="P:positive regulation of L-arginine import across plasma membrane"/>
    <property type="evidence" value="ECO:0007669"/>
    <property type="project" value="EnsemblFungi"/>
</dbReference>
<dbReference type="InterPro" id="IPR020849">
    <property type="entry name" value="Small_GTPase_Ras-type"/>
</dbReference>
<evidence type="ECO:0000256" key="10">
    <source>
        <dbReference type="ARBA" id="ARBA00037969"/>
    </source>
</evidence>
<evidence type="ECO:0000256" key="5">
    <source>
        <dbReference type="ARBA" id="ARBA00022842"/>
    </source>
</evidence>
<dbReference type="CDD" id="cd04137">
    <property type="entry name" value="RheB"/>
    <property type="match status" value="1"/>
</dbReference>
<evidence type="ECO:0000256" key="4">
    <source>
        <dbReference type="ARBA" id="ARBA00022801"/>
    </source>
</evidence>
<dbReference type="NCBIfam" id="TIGR00231">
    <property type="entry name" value="small_GTP"/>
    <property type="match status" value="1"/>
</dbReference>
<dbReference type="GO" id="GO:0003924">
    <property type="term" value="F:GTPase activity"/>
    <property type="evidence" value="ECO:0007669"/>
    <property type="project" value="EnsemblFungi"/>
</dbReference>
<dbReference type="GO" id="GO:0012505">
    <property type="term" value="C:endomembrane system"/>
    <property type="evidence" value="ECO:0007669"/>
    <property type="project" value="UniProtKB-SubCell"/>
</dbReference>
<organism evidence="13 14">
    <name type="scientific">Pneumocystis jirovecii (strain RU7)</name>
    <name type="common">Human pneumocystis pneumonia agent</name>
    <dbReference type="NCBI Taxonomy" id="1408657"/>
    <lineage>
        <taxon>Eukaryota</taxon>
        <taxon>Fungi</taxon>
        <taxon>Dikarya</taxon>
        <taxon>Ascomycota</taxon>
        <taxon>Taphrinomycotina</taxon>
        <taxon>Pneumocystomycetes</taxon>
        <taxon>Pneumocystaceae</taxon>
        <taxon>Pneumocystis</taxon>
    </lineage>
</organism>
<evidence type="ECO:0000256" key="1">
    <source>
        <dbReference type="ARBA" id="ARBA00022481"/>
    </source>
</evidence>
<proteinExistence type="inferred from homology"/>
<evidence type="ECO:0000256" key="3">
    <source>
        <dbReference type="ARBA" id="ARBA00022741"/>
    </source>
</evidence>
<evidence type="ECO:0000256" key="7">
    <source>
        <dbReference type="ARBA" id="ARBA00023136"/>
    </source>
</evidence>
<keyword evidence="6" id="KW-0342">GTP-binding</keyword>
<dbReference type="eggNOG" id="KOG0395">
    <property type="taxonomic scope" value="Eukaryota"/>
</dbReference>
<dbReference type="PANTHER" id="PTHR24070">
    <property type="entry name" value="RAS, DI-RAS, AND RHEB FAMILY MEMBERS OF SMALL GTPASE SUPERFAMILY"/>
    <property type="match status" value="1"/>
</dbReference>
<dbReference type="RefSeq" id="XP_018230431.1">
    <property type="nucleotide sequence ID" value="XM_018373263.1"/>
</dbReference>
<dbReference type="PROSITE" id="PS51419">
    <property type="entry name" value="RAB"/>
    <property type="match status" value="1"/>
</dbReference>
<dbReference type="VEuPathDB" id="FungiDB:T551_01000"/>
<dbReference type="SUPFAM" id="SSF52540">
    <property type="entry name" value="P-loop containing nucleoside triphosphate hydrolases"/>
    <property type="match status" value="1"/>
</dbReference>
<evidence type="ECO:0000256" key="8">
    <source>
        <dbReference type="ARBA" id="ARBA00023288"/>
    </source>
</evidence>
<dbReference type="GO" id="GO:0043539">
    <property type="term" value="F:protein serine/threonine kinase activator activity"/>
    <property type="evidence" value="ECO:0007669"/>
    <property type="project" value="EnsemblFungi"/>
</dbReference>
<dbReference type="EMBL" id="LFWA01000004">
    <property type="protein sequence ID" value="KTW31739.1"/>
    <property type="molecule type" value="Genomic_DNA"/>
</dbReference>
<keyword evidence="3" id="KW-0547">Nucleotide-binding</keyword>
<evidence type="ECO:0000256" key="6">
    <source>
        <dbReference type="ARBA" id="ARBA00023134"/>
    </source>
</evidence>
<dbReference type="GO" id="GO:0005525">
    <property type="term" value="F:GTP binding"/>
    <property type="evidence" value="ECO:0007669"/>
    <property type="project" value="UniProtKB-KW"/>
</dbReference>
<dbReference type="Pfam" id="PF00071">
    <property type="entry name" value="Ras"/>
    <property type="match status" value="1"/>
</dbReference>
<evidence type="ECO:0000313" key="14">
    <source>
        <dbReference type="Proteomes" id="UP000053447"/>
    </source>
</evidence>
<keyword evidence="5" id="KW-0460">Magnesium</keyword>
<dbReference type="SMART" id="SM00173">
    <property type="entry name" value="RAS"/>
    <property type="match status" value="1"/>
</dbReference>
<evidence type="ECO:0000256" key="12">
    <source>
        <dbReference type="ARBA" id="ARBA00049117"/>
    </source>
</evidence>
<dbReference type="InterPro" id="IPR027417">
    <property type="entry name" value="P-loop_NTPase"/>
</dbReference>
<comment type="subcellular location">
    <subcellularLocation>
        <location evidence="11">Endomembrane system</location>
        <topology evidence="11">Lipid-anchor</topology>
        <orientation evidence="11">Cytoplasmic side</orientation>
    </subcellularLocation>
</comment>
<comment type="catalytic activity">
    <reaction evidence="12">
        <text>GTP + H2O = GDP + phosphate + H(+)</text>
        <dbReference type="Rhea" id="RHEA:19669"/>
        <dbReference type="ChEBI" id="CHEBI:15377"/>
        <dbReference type="ChEBI" id="CHEBI:15378"/>
        <dbReference type="ChEBI" id="CHEBI:37565"/>
        <dbReference type="ChEBI" id="CHEBI:43474"/>
        <dbReference type="ChEBI" id="CHEBI:58189"/>
    </reaction>
    <physiologicalReaction direction="left-to-right" evidence="12">
        <dbReference type="Rhea" id="RHEA:19670"/>
    </physiologicalReaction>
</comment>
<dbReference type="SMART" id="SM00174">
    <property type="entry name" value="RHO"/>
    <property type="match status" value="1"/>
</dbReference>
<keyword evidence="14" id="KW-1185">Reference proteome</keyword>
<comment type="caution">
    <text evidence="13">The sequence shown here is derived from an EMBL/GenBank/DDBJ whole genome shotgun (WGS) entry which is preliminary data.</text>
</comment>
<dbReference type="PRINTS" id="PR00449">
    <property type="entry name" value="RASTRNSFRMNG"/>
</dbReference>
<dbReference type="GO" id="GO:0046872">
    <property type="term" value="F:metal ion binding"/>
    <property type="evidence" value="ECO:0007669"/>
    <property type="project" value="UniProtKB-KW"/>
</dbReference>
<dbReference type="Gene3D" id="3.40.50.300">
    <property type="entry name" value="P-loop containing nucleotide triphosphate hydrolases"/>
    <property type="match status" value="1"/>
</dbReference>
<keyword evidence="2" id="KW-0479">Metal-binding</keyword>
<protein>
    <submittedName>
        <fullName evidence="13">GTP-binding protein rhb1</fullName>
    </submittedName>
</protein>
<dbReference type="GO" id="GO:0007165">
    <property type="term" value="P:signal transduction"/>
    <property type="evidence" value="ECO:0007669"/>
    <property type="project" value="InterPro"/>
</dbReference>
<dbReference type="STRING" id="1408657.A0A0W4ZTN0"/>
<dbReference type="InterPro" id="IPR001806">
    <property type="entry name" value="Small_GTPase"/>
</dbReference>
<keyword evidence="9" id="KW-0636">Prenylation</keyword>
<dbReference type="FunFam" id="3.40.50.300:FF:000273">
    <property type="entry name" value="GTP-binding protein Rheb homolog"/>
    <property type="match status" value="1"/>
</dbReference>
<sequence>MIPPKSRKVAVLGSRSVVESYYPTIENTFTKTIKFRGQEYITEIIDTAGQDEYSILNSKHFIGMHGYILVYSIASKSSFQMIKIIRDKILDHTGTEWVPIVVVGNKNDLHIQRQVTPEDGKSLALRWGCSWTEASARHNENVAKIFELIIVEVEKLTNPSQPGESRGCTIS</sequence>
<keyword evidence="4" id="KW-0378">Hydrolase</keyword>
<evidence type="ECO:0000313" key="13">
    <source>
        <dbReference type="EMBL" id="KTW31739.1"/>
    </source>
</evidence>
<evidence type="ECO:0000256" key="2">
    <source>
        <dbReference type="ARBA" id="ARBA00022723"/>
    </source>
</evidence>
<gene>
    <name evidence="13" type="ORF">T551_01000</name>
</gene>
<dbReference type="AlphaFoldDB" id="A0A0W4ZTN0"/>
<comment type="similarity">
    <text evidence="10">Belongs to the small GTPase superfamily. Rheb family.</text>
</comment>
<dbReference type="GeneID" id="28939518"/>
<dbReference type="InterPro" id="IPR005225">
    <property type="entry name" value="Small_GTP-bd"/>
</dbReference>
<evidence type="ECO:0000256" key="9">
    <source>
        <dbReference type="ARBA" id="ARBA00023289"/>
    </source>
</evidence>
<reference evidence="14" key="1">
    <citation type="journal article" date="2016" name="Nat. Commun.">
        <title>Genome analysis of three Pneumocystis species reveals adaptation mechanisms to life exclusively in mammalian hosts.</title>
        <authorList>
            <person name="Ma L."/>
            <person name="Chen Z."/>
            <person name="Huang D.W."/>
            <person name="Kutty G."/>
            <person name="Ishihara M."/>
            <person name="Wang H."/>
            <person name="Abouelleil A."/>
            <person name="Bishop L."/>
            <person name="Davey E."/>
            <person name="Deng R."/>
            <person name="Deng X."/>
            <person name="Fan L."/>
            <person name="Fantoni G."/>
            <person name="Fitzgerald M."/>
            <person name="Gogineni E."/>
            <person name="Goldberg J.M."/>
            <person name="Handley G."/>
            <person name="Hu X."/>
            <person name="Huber C."/>
            <person name="Jiao X."/>
            <person name="Jones K."/>
            <person name="Levin J.Z."/>
            <person name="Liu Y."/>
            <person name="Macdonald P."/>
            <person name="Melnikov A."/>
            <person name="Raley C."/>
            <person name="Sassi M."/>
            <person name="Sherman B.T."/>
            <person name="Song X."/>
            <person name="Sykes S."/>
            <person name="Tran B."/>
            <person name="Walsh L."/>
            <person name="Xia Y."/>
            <person name="Yang J."/>
            <person name="Young S."/>
            <person name="Zeng Q."/>
            <person name="Zheng X."/>
            <person name="Stephens R."/>
            <person name="Nusbaum C."/>
            <person name="Birren B.W."/>
            <person name="Azadi P."/>
            <person name="Lempicki R.A."/>
            <person name="Cuomo C.A."/>
            <person name="Kovacs J.A."/>
        </authorList>
    </citation>
    <scope>NUCLEOTIDE SEQUENCE [LARGE SCALE GENOMIC DNA]</scope>
    <source>
        <strain evidence="14">RU7</strain>
    </source>
</reference>
<dbReference type="GO" id="GO:0016020">
    <property type="term" value="C:membrane"/>
    <property type="evidence" value="ECO:0007669"/>
    <property type="project" value="InterPro"/>
</dbReference>
<keyword evidence="1" id="KW-0488">Methylation</keyword>
<dbReference type="GO" id="GO:0019003">
    <property type="term" value="F:GDP binding"/>
    <property type="evidence" value="ECO:0007669"/>
    <property type="project" value="EnsemblFungi"/>
</dbReference>
<keyword evidence="7" id="KW-0472">Membrane</keyword>
<dbReference type="Proteomes" id="UP000053447">
    <property type="component" value="Unassembled WGS sequence"/>
</dbReference>
<dbReference type="SMART" id="SM00175">
    <property type="entry name" value="RAB"/>
    <property type="match status" value="1"/>
</dbReference>
<evidence type="ECO:0000256" key="11">
    <source>
        <dbReference type="ARBA" id="ARBA00046278"/>
    </source>
</evidence>
<accession>A0A0W4ZTN0</accession>
<dbReference type="OrthoDB" id="5976022at2759"/>
<name>A0A0W4ZTN0_PNEJ7</name>